<proteinExistence type="predicted"/>
<evidence type="ECO:0000256" key="1">
    <source>
        <dbReference type="SAM" id="SignalP"/>
    </source>
</evidence>
<evidence type="ECO:0000313" key="3">
    <source>
        <dbReference type="Proteomes" id="UP000003789"/>
    </source>
</evidence>
<dbReference type="HOGENOM" id="CLU_052514_0_0_6"/>
<dbReference type="InterPro" id="IPR036412">
    <property type="entry name" value="HAD-like_sf"/>
</dbReference>
<dbReference type="SUPFAM" id="SSF56784">
    <property type="entry name" value="HAD-like"/>
    <property type="match status" value="1"/>
</dbReference>
<dbReference type="InterPro" id="IPR023214">
    <property type="entry name" value="HAD_sf"/>
</dbReference>
<dbReference type="Gene3D" id="3.40.50.1000">
    <property type="entry name" value="HAD superfamily/HAD-like"/>
    <property type="match status" value="1"/>
</dbReference>
<accession>Q1Z771</accession>
<organism evidence="2 3">
    <name type="scientific">Photobacterium profundum 3TCK</name>
    <dbReference type="NCBI Taxonomy" id="314280"/>
    <lineage>
        <taxon>Bacteria</taxon>
        <taxon>Pseudomonadati</taxon>
        <taxon>Pseudomonadota</taxon>
        <taxon>Gammaproteobacteria</taxon>
        <taxon>Vibrionales</taxon>
        <taxon>Vibrionaceae</taxon>
        <taxon>Photobacterium</taxon>
    </lineage>
</organism>
<dbReference type="InterPro" id="IPR050582">
    <property type="entry name" value="HAD-like_SerB"/>
</dbReference>
<dbReference type="Pfam" id="PF12710">
    <property type="entry name" value="HAD"/>
    <property type="match status" value="1"/>
</dbReference>
<evidence type="ECO:0000313" key="2">
    <source>
        <dbReference type="EMBL" id="EAS44232.1"/>
    </source>
</evidence>
<dbReference type="OrthoDB" id="9799365at2"/>
<dbReference type="RefSeq" id="WP_006229185.1">
    <property type="nucleotide sequence ID" value="NZ_CH724134.1"/>
</dbReference>
<name>Q1Z771_9GAMM</name>
<dbReference type="EMBL" id="AAPH01000005">
    <property type="protein sequence ID" value="EAS44232.1"/>
    <property type="molecule type" value="Genomic_DNA"/>
</dbReference>
<dbReference type="Proteomes" id="UP000003789">
    <property type="component" value="Unassembled WGS sequence"/>
</dbReference>
<protein>
    <submittedName>
        <fullName evidence="2">Putative nonspecific acid phosphatase</fullName>
    </submittedName>
</protein>
<dbReference type="CDD" id="cd01427">
    <property type="entry name" value="HAD_like"/>
    <property type="match status" value="1"/>
</dbReference>
<keyword evidence="1" id="KW-0732">Signal</keyword>
<comment type="caution">
    <text evidence="2">The sequence shown here is derived from an EMBL/GenBank/DDBJ whole genome shotgun (WGS) entry which is preliminary data.</text>
</comment>
<gene>
    <name evidence="2" type="ORF">P3TCK_05852</name>
</gene>
<feature type="chain" id="PRO_5004198639" evidence="1">
    <location>
        <begin position="22"/>
        <end position="334"/>
    </location>
</feature>
<dbReference type="PANTHER" id="PTHR43344">
    <property type="entry name" value="PHOSPHOSERINE PHOSPHATASE"/>
    <property type="match status" value="1"/>
</dbReference>
<dbReference type="AlphaFoldDB" id="Q1Z771"/>
<reference evidence="2 3" key="1">
    <citation type="submission" date="2006-03" db="EMBL/GenBank/DDBJ databases">
        <authorList>
            <person name="Bartlett D.H."/>
            <person name="Valle G."/>
            <person name="Lauro F.M."/>
            <person name="Vezzi A."/>
            <person name="Simonato F."/>
            <person name="Eloe E."/>
            <person name="Vitulo N."/>
            <person name="Stratton T.K."/>
            <person name="D'angelo M."/>
            <person name="Ferriera S."/>
            <person name="Johnson J."/>
            <person name="Kravitz S."/>
            <person name="Beeson K."/>
            <person name="Sutton G."/>
            <person name="Rogers Y."/>
            <person name="Friedman R."/>
            <person name="Frazier M."/>
            <person name="Venter J.C."/>
        </authorList>
    </citation>
    <scope>NUCLEOTIDE SEQUENCE [LARGE SCALE GENOMIC DNA]</scope>
    <source>
        <strain evidence="2 3">3TCK</strain>
    </source>
</reference>
<sequence>MHIRTLSLAVIFAISSTSAFAATCNSSDSTLLSWGESKSRTAIEAFVKDVTTPNSKNYVAPDDRIAVFDNDGTLWSEKPAYFQLVFTIEQIKKQVKNHPEWKTQTPFKWILEDDMASLMAADHQALLELVKVTHSGMTVEAFQKQVKEWVSQQKDPRFNRSYEQLTYQPMKEMLTYLKDNNFKTYIVSGGGVDFMRAWTEDAYNIPPENVIGSSFGYDFTMIDGKATVTKNDTITSLNDKEVKVESIQRVIGKKPILAVGNSDGDLAMMQWSTTQNTPSMAMIVHHTDADREWQYDRDSSVGRLDKALDEAKQKDNWYLIDMKNDWCTVYGEAK</sequence>
<feature type="signal peptide" evidence="1">
    <location>
        <begin position="1"/>
        <end position="21"/>
    </location>
</feature>